<dbReference type="PROSITE" id="PS00622">
    <property type="entry name" value="HTH_LUXR_1"/>
    <property type="match status" value="1"/>
</dbReference>
<dbReference type="PANTHER" id="PTHR16305:SF35">
    <property type="entry name" value="TRANSCRIPTIONAL ACTIVATOR DOMAIN"/>
    <property type="match status" value="1"/>
</dbReference>
<dbReference type="Gene3D" id="3.40.50.300">
    <property type="entry name" value="P-loop containing nucleotide triphosphate hydrolases"/>
    <property type="match status" value="1"/>
</dbReference>
<dbReference type="InterPro" id="IPR016032">
    <property type="entry name" value="Sig_transdc_resp-reg_C-effctor"/>
</dbReference>
<dbReference type="CDD" id="cd06170">
    <property type="entry name" value="LuxR_C_like"/>
    <property type="match status" value="1"/>
</dbReference>
<dbReference type="Gene3D" id="1.10.10.10">
    <property type="entry name" value="Winged helix-like DNA-binding domain superfamily/Winged helix DNA-binding domain"/>
    <property type="match status" value="1"/>
</dbReference>
<dbReference type="InterPro" id="IPR041664">
    <property type="entry name" value="AAA_16"/>
</dbReference>
<dbReference type="EMBL" id="CP066831">
    <property type="protein sequence ID" value="QQM45055.1"/>
    <property type="molecule type" value="Genomic_DNA"/>
</dbReference>
<dbReference type="InterPro" id="IPR027417">
    <property type="entry name" value="P-loop_NTPase"/>
</dbReference>
<accession>A0A7T7L267</accession>
<dbReference type="GO" id="GO:0004016">
    <property type="term" value="F:adenylate cyclase activity"/>
    <property type="evidence" value="ECO:0007669"/>
    <property type="project" value="TreeGrafter"/>
</dbReference>
<dbReference type="AlphaFoldDB" id="A0A7T7L267"/>
<dbReference type="Pfam" id="PF00196">
    <property type="entry name" value="GerE"/>
    <property type="match status" value="1"/>
</dbReference>
<dbReference type="Proteomes" id="UP000595636">
    <property type="component" value="Chromosome"/>
</dbReference>
<reference evidence="5 6" key="1">
    <citation type="submission" date="2020-12" db="EMBL/GenBank/DDBJ databases">
        <title>A novel species.</title>
        <authorList>
            <person name="Li K."/>
        </authorList>
    </citation>
    <scope>NUCLEOTIDE SEQUENCE [LARGE SCALE GENOMIC DNA]</scope>
    <source>
        <strain evidence="5 6">ZYC-3</strain>
    </source>
</reference>
<dbReference type="GO" id="GO:0003677">
    <property type="term" value="F:DNA binding"/>
    <property type="evidence" value="ECO:0007669"/>
    <property type="project" value="InterPro"/>
</dbReference>
<proteinExistence type="predicted"/>
<dbReference type="SUPFAM" id="SSF52540">
    <property type="entry name" value="P-loop containing nucleoside triphosphate hydrolases"/>
    <property type="match status" value="1"/>
</dbReference>
<dbReference type="PANTHER" id="PTHR16305">
    <property type="entry name" value="TESTICULAR SOLUBLE ADENYLYL CYCLASE"/>
    <property type="match status" value="1"/>
</dbReference>
<dbReference type="RefSeq" id="WP_200399865.1">
    <property type="nucleotide sequence ID" value="NZ_CP066831.1"/>
</dbReference>
<keyword evidence="1" id="KW-0547">Nucleotide-binding</keyword>
<dbReference type="GO" id="GO:0005737">
    <property type="term" value="C:cytoplasm"/>
    <property type="evidence" value="ECO:0007669"/>
    <property type="project" value="TreeGrafter"/>
</dbReference>
<dbReference type="GO" id="GO:0006355">
    <property type="term" value="P:regulation of DNA-templated transcription"/>
    <property type="evidence" value="ECO:0007669"/>
    <property type="project" value="InterPro"/>
</dbReference>
<dbReference type="InterPro" id="IPR036388">
    <property type="entry name" value="WH-like_DNA-bd_sf"/>
</dbReference>
<gene>
    <name evidence="5" type="ORF">JEQ17_40425</name>
</gene>
<evidence type="ECO:0000256" key="3">
    <source>
        <dbReference type="SAM" id="MobiDB-lite"/>
    </source>
</evidence>
<dbReference type="PRINTS" id="PR00038">
    <property type="entry name" value="HTHLUXR"/>
</dbReference>
<name>A0A7T7L267_9ACTN</name>
<organism evidence="5 6">
    <name type="scientific">Streptomyces liliifuscus</name>
    <dbReference type="NCBI Taxonomy" id="2797636"/>
    <lineage>
        <taxon>Bacteria</taxon>
        <taxon>Bacillati</taxon>
        <taxon>Actinomycetota</taxon>
        <taxon>Actinomycetes</taxon>
        <taxon>Kitasatosporales</taxon>
        <taxon>Streptomycetaceae</taxon>
        <taxon>Streptomyces</taxon>
    </lineage>
</organism>
<dbReference type="Pfam" id="PF13191">
    <property type="entry name" value="AAA_16"/>
    <property type="match status" value="1"/>
</dbReference>
<feature type="domain" description="HTH luxR-type" evidence="4">
    <location>
        <begin position="858"/>
        <end position="923"/>
    </location>
</feature>
<dbReference type="SMART" id="SM00421">
    <property type="entry name" value="HTH_LUXR"/>
    <property type="match status" value="1"/>
</dbReference>
<dbReference type="InterPro" id="IPR000792">
    <property type="entry name" value="Tscrpt_reg_LuxR_C"/>
</dbReference>
<evidence type="ECO:0000313" key="6">
    <source>
        <dbReference type="Proteomes" id="UP000595636"/>
    </source>
</evidence>
<feature type="region of interest" description="Disordered" evidence="3">
    <location>
        <begin position="832"/>
        <end position="866"/>
    </location>
</feature>
<evidence type="ECO:0000256" key="2">
    <source>
        <dbReference type="ARBA" id="ARBA00022840"/>
    </source>
</evidence>
<evidence type="ECO:0000313" key="5">
    <source>
        <dbReference type="EMBL" id="QQM45055.1"/>
    </source>
</evidence>
<feature type="compositionally biased region" description="Low complexity" evidence="3">
    <location>
        <begin position="855"/>
        <end position="866"/>
    </location>
</feature>
<keyword evidence="6" id="KW-1185">Reference proteome</keyword>
<sequence length="932" mass="100114">MLFVERDEELHTLHRLLGDAAAGHGRAVLISGAITSGKTALLEALSHQALHSGALHLAATGSKAERALQLGVMDQLFHSGSLPPEMAARATELVTVEALPPGESGLESRTLRQPEAHRVHQICALLQELSEEQPIVLTVDDTHYMDGTSWQVLLYLQRRIRSARILLVLTTRQQQGHGHSPWHFEFTRYPHQRLRLAMLSERGVADLADRHLPAAEAGQLATTLYQLSGGNPMLVRALLEDSAAWLSAESGRGPTATEATAFGQAVVECMHRCEAPLRSVAHALAVLGDSASEDRLSRLSGLTPSAVSQALVALNAAGIVDQGFRHPASAAAILASLDACTRTSLHLRTAELLREDGALAWQVAVHLVEAQSVGGDWAMDTLLEAARQALSTDRQDLAMQCLALALKGCPDEESRTTVHQALNHTEWRMNPAASSRHLPPLYQAVREGRLKGKEAVSVVQHMLWTGGPQAQSAFQEVSAQLTSPSDAPALAQLQLTHQWLYGLRHPRAGSAGTDREVPPLHELRTAGGSLWSRAAAVLSASMRSEAERVVDESERLLRSCQVGDETLEVIASSVATLTMAGRLDRAAGWCDALIQETQRSNARTWEALFTALRADISLRQGDVSAAAARAGHALTLVPAEGWGVVVGLPLSVRLAAHAAMGDLAAGAETAQINVPPEMYDTVFGPRYLLARGQFGLTADRVLAAVSDLQQCGAMLRERNLDHPSLVPWRTELARANLVMGWEQTARQLLLDQEELPGGKSPRARGGALRVLASASPLKQRPALLRRAVDALQNSGDRLELAHALADLSQAHHTLGEFRRARIMARRATQEAKASGAEEYLRPAQSGSSDGEPTESAGGSSAAPALSDAERRVATLAALGHTNREIGRQLYITVSTVEQHLTRVYRKLNVSGRSDLPAGLSLQQLPGTAAQAR</sequence>
<dbReference type="KEGG" id="slf:JEQ17_40425"/>
<keyword evidence="2" id="KW-0067">ATP-binding</keyword>
<protein>
    <submittedName>
        <fullName evidence="5">AAA family ATPase</fullName>
    </submittedName>
</protein>
<dbReference type="SUPFAM" id="SSF46894">
    <property type="entry name" value="C-terminal effector domain of the bipartite response regulators"/>
    <property type="match status" value="1"/>
</dbReference>
<dbReference type="GO" id="GO:0005524">
    <property type="term" value="F:ATP binding"/>
    <property type="evidence" value="ECO:0007669"/>
    <property type="project" value="UniProtKB-KW"/>
</dbReference>
<evidence type="ECO:0000259" key="4">
    <source>
        <dbReference type="PROSITE" id="PS50043"/>
    </source>
</evidence>
<evidence type="ECO:0000256" key="1">
    <source>
        <dbReference type="ARBA" id="ARBA00022741"/>
    </source>
</evidence>
<dbReference type="PROSITE" id="PS50043">
    <property type="entry name" value="HTH_LUXR_2"/>
    <property type="match status" value="1"/>
</dbReference>